<accession>A0A557SUS4</accession>
<dbReference type="RefSeq" id="WP_144731541.1">
    <property type="nucleotide sequence ID" value="NZ_ML675584.1"/>
</dbReference>
<proteinExistence type="predicted"/>
<protein>
    <submittedName>
        <fullName evidence="1">Uncharacterized protein</fullName>
    </submittedName>
</protein>
<keyword evidence="2" id="KW-1185">Reference proteome</keyword>
<comment type="caution">
    <text evidence="1">The sequence shown here is derived from an EMBL/GenBank/DDBJ whole genome shotgun (WGS) entry which is preliminary data.</text>
</comment>
<dbReference type="Proteomes" id="UP000315289">
    <property type="component" value="Unassembled WGS sequence"/>
</dbReference>
<sequence>MQTDSSNSKNDSNDILGILGSPFYTESTKSTNIRVTNIDVNPTVEVTYTGNSSIGGSSTQTIGTIVDKMNTDGTISSKGLAIILTASGQVITYRSESIGTYNPDGSFSDSGVMSFNLPLKINSSGSTSFSSNSTNSLYTQFDNLLGIYKKTVDPDGNGLTKVWKWK</sequence>
<name>A0A557SUS4_9ARCH</name>
<dbReference type="AlphaFoldDB" id="A0A557SUS4"/>
<evidence type="ECO:0000313" key="1">
    <source>
        <dbReference type="EMBL" id="TVP40355.1"/>
    </source>
</evidence>
<organism evidence="1 2">
    <name type="scientific">Candidatus Nitrosocosmicus arcticus</name>
    <dbReference type="NCBI Taxonomy" id="2035267"/>
    <lineage>
        <taxon>Archaea</taxon>
        <taxon>Nitrososphaerota</taxon>
        <taxon>Nitrososphaeria</taxon>
        <taxon>Nitrososphaerales</taxon>
        <taxon>Nitrososphaeraceae</taxon>
        <taxon>Candidatus Nitrosocosmicus</taxon>
    </lineage>
</organism>
<evidence type="ECO:0000313" key="2">
    <source>
        <dbReference type="Proteomes" id="UP000315289"/>
    </source>
</evidence>
<reference evidence="1 2" key="1">
    <citation type="journal article" date="2019" name="Front. Microbiol.">
        <title>Ammonia Oxidation by the Arctic Terrestrial Thaumarchaeote Candidatus Nitrosocosmicus arcticus Is Stimulated by Increasing Temperatures.</title>
        <authorList>
            <person name="Alves R.J.E."/>
            <person name="Kerou M."/>
            <person name="Zappe A."/>
            <person name="Bittner R."/>
            <person name="Abby S.S."/>
            <person name="Schmidt H.A."/>
            <person name="Pfeifer K."/>
            <person name="Schleper C."/>
        </authorList>
    </citation>
    <scope>NUCLEOTIDE SEQUENCE [LARGE SCALE GENOMIC DNA]</scope>
    <source>
        <strain evidence="1 2">Kfb</strain>
    </source>
</reference>
<dbReference type="OrthoDB" id="12075at2157"/>
<gene>
    <name evidence="1" type="ORF">NARC_80081</name>
</gene>
<dbReference type="EMBL" id="VOAH01000008">
    <property type="protein sequence ID" value="TVP40355.1"/>
    <property type="molecule type" value="Genomic_DNA"/>
</dbReference>